<evidence type="ECO:0000313" key="2">
    <source>
        <dbReference type="Proteomes" id="UP000824073"/>
    </source>
</evidence>
<evidence type="ECO:0000313" key="1">
    <source>
        <dbReference type="EMBL" id="HIU43891.1"/>
    </source>
</evidence>
<accession>A0A9D1IW81</accession>
<organism evidence="1 2">
    <name type="scientific">Candidatus Ventrousia excrementavium</name>
    <dbReference type="NCBI Taxonomy" id="2840961"/>
    <lineage>
        <taxon>Bacteria</taxon>
        <taxon>Bacillati</taxon>
        <taxon>Bacillota</taxon>
        <taxon>Clostridia</taxon>
        <taxon>Eubacteriales</taxon>
        <taxon>Clostridiaceae</taxon>
        <taxon>Clostridiaceae incertae sedis</taxon>
        <taxon>Candidatus Ventrousia</taxon>
    </lineage>
</organism>
<comment type="caution">
    <text evidence="1">The sequence shown here is derived from an EMBL/GenBank/DDBJ whole genome shotgun (WGS) entry which is preliminary data.</text>
</comment>
<sequence length="117" mass="14002">MSKNQMAVLLAENRRLREQVAYLEARLQVVEQWHGQFQDDIMTIVLADSTVMGKDTFGPVRIRRINQRRDELWHQYCKALQAHPEADYLREDIDRRLKQILGDEAVPWQDRYFGWSE</sequence>
<proteinExistence type="predicted"/>
<protein>
    <submittedName>
        <fullName evidence="1">Uncharacterized protein</fullName>
    </submittedName>
</protein>
<dbReference type="AlphaFoldDB" id="A0A9D1IW81"/>
<name>A0A9D1IW81_9CLOT</name>
<dbReference type="EMBL" id="DVMR01000050">
    <property type="protein sequence ID" value="HIU43891.1"/>
    <property type="molecule type" value="Genomic_DNA"/>
</dbReference>
<reference evidence="1" key="1">
    <citation type="submission" date="2020-10" db="EMBL/GenBank/DDBJ databases">
        <authorList>
            <person name="Gilroy R."/>
        </authorList>
    </citation>
    <scope>NUCLEOTIDE SEQUENCE</scope>
    <source>
        <strain evidence="1">CHK191-8634</strain>
    </source>
</reference>
<dbReference type="Proteomes" id="UP000824073">
    <property type="component" value="Unassembled WGS sequence"/>
</dbReference>
<gene>
    <name evidence="1" type="ORF">IAB67_06305</name>
</gene>
<reference evidence="1" key="2">
    <citation type="journal article" date="2021" name="PeerJ">
        <title>Extensive microbial diversity within the chicken gut microbiome revealed by metagenomics and culture.</title>
        <authorList>
            <person name="Gilroy R."/>
            <person name="Ravi A."/>
            <person name="Getino M."/>
            <person name="Pursley I."/>
            <person name="Horton D.L."/>
            <person name="Alikhan N.F."/>
            <person name="Baker D."/>
            <person name="Gharbi K."/>
            <person name="Hall N."/>
            <person name="Watson M."/>
            <person name="Adriaenssens E.M."/>
            <person name="Foster-Nyarko E."/>
            <person name="Jarju S."/>
            <person name="Secka A."/>
            <person name="Antonio M."/>
            <person name="Oren A."/>
            <person name="Chaudhuri R.R."/>
            <person name="La Ragione R."/>
            <person name="Hildebrand F."/>
            <person name="Pallen M.J."/>
        </authorList>
    </citation>
    <scope>NUCLEOTIDE SEQUENCE</scope>
    <source>
        <strain evidence="1">CHK191-8634</strain>
    </source>
</reference>